<dbReference type="Pfam" id="PF00293">
    <property type="entry name" value="NUDIX"/>
    <property type="match status" value="1"/>
</dbReference>
<dbReference type="Proteomes" id="UP000199062">
    <property type="component" value="Unassembled WGS sequence"/>
</dbReference>
<keyword evidence="1" id="KW-0378">Hydrolase</keyword>
<dbReference type="PROSITE" id="PS51462">
    <property type="entry name" value="NUDIX"/>
    <property type="match status" value="1"/>
</dbReference>
<keyword evidence="5" id="KW-1185">Reference proteome</keyword>
<organism evidence="4 5">
    <name type="scientific">Halomicrobium zhouii</name>
    <dbReference type="NCBI Taxonomy" id="767519"/>
    <lineage>
        <taxon>Archaea</taxon>
        <taxon>Methanobacteriati</taxon>
        <taxon>Methanobacteriota</taxon>
        <taxon>Stenosarchaea group</taxon>
        <taxon>Halobacteria</taxon>
        <taxon>Halobacteriales</taxon>
        <taxon>Haloarculaceae</taxon>
        <taxon>Halomicrobium</taxon>
    </lineage>
</organism>
<dbReference type="STRING" id="767519.SAMN05216559_3204"/>
<sequence>MEPFGRDAWELPGGHPEIEEEPVDAATRELAEETGVEAKPADLRLLSVVHSTHRELHYNMITYVVDYEETEGSVIPGEEARDVKFWPLERIFSSPAETRQIDRRVLQLSFDR</sequence>
<evidence type="ECO:0000259" key="3">
    <source>
        <dbReference type="PROSITE" id="PS51462"/>
    </source>
</evidence>
<dbReference type="InterPro" id="IPR015797">
    <property type="entry name" value="NUDIX_hydrolase-like_dom_sf"/>
</dbReference>
<dbReference type="Gene3D" id="3.90.79.10">
    <property type="entry name" value="Nucleoside Triphosphate Pyrophosphohydrolase"/>
    <property type="match status" value="1"/>
</dbReference>
<evidence type="ECO:0000256" key="1">
    <source>
        <dbReference type="ARBA" id="ARBA00022801"/>
    </source>
</evidence>
<dbReference type="CDD" id="cd02883">
    <property type="entry name" value="NUDIX_Hydrolase"/>
    <property type="match status" value="1"/>
</dbReference>
<feature type="region of interest" description="Disordered" evidence="2">
    <location>
        <begin position="1"/>
        <end position="22"/>
    </location>
</feature>
<dbReference type="SUPFAM" id="SSF55811">
    <property type="entry name" value="Nudix"/>
    <property type="match status" value="1"/>
</dbReference>
<dbReference type="AlphaFoldDB" id="A0A1I6LV97"/>
<dbReference type="PANTHER" id="PTHR43736:SF1">
    <property type="entry name" value="DIHYDRONEOPTERIN TRIPHOSPHATE DIPHOSPHATASE"/>
    <property type="match status" value="1"/>
</dbReference>
<feature type="domain" description="Nudix hydrolase" evidence="3">
    <location>
        <begin position="1"/>
        <end position="111"/>
    </location>
</feature>
<name>A0A1I6LV97_9EURY</name>
<dbReference type="PANTHER" id="PTHR43736">
    <property type="entry name" value="ADP-RIBOSE PYROPHOSPHATASE"/>
    <property type="match status" value="1"/>
</dbReference>
<gene>
    <name evidence="4" type="ORF">SAMN05216559_3204</name>
</gene>
<dbReference type="InterPro" id="IPR000086">
    <property type="entry name" value="NUDIX_hydrolase_dom"/>
</dbReference>
<dbReference type="InterPro" id="IPR020084">
    <property type="entry name" value="NUDIX_hydrolase_CS"/>
</dbReference>
<dbReference type="EMBL" id="FOZK01000003">
    <property type="protein sequence ID" value="SFS07359.1"/>
    <property type="molecule type" value="Genomic_DNA"/>
</dbReference>
<reference evidence="4 5" key="1">
    <citation type="submission" date="2016-10" db="EMBL/GenBank/DDBJ databases">
        <authorList>
            <person name="de Groot N.N."/>
        </authorList>
    </citation>
    <scope>NUCLEOTIDE SEQUENCE [LARGE SCALE GENOMIC DNA]</scope>
    <source>
        <strain evidence="4 5">CGMCC 1.10457</strain>
    </source>
</reference>
<protein>
    <submittedName>
        <fullName evidence="4">ADP-ribose pyrophosphatase YjhB, NUDIX family</fullName>
    </submittedName>
</protein>
<dbReference type="PRINTS" id="PR00502">
    <property type="entry name" value="NUDIXFAMILY"/>
</dbReference>
<accession>A0A1I6LV97</accession>
<evidence type="ECO:0000256" key="2">
    <source>
        <dbReference type="SAM" id="MobiDB-lite"/>
    </source>
</evidence>
<dbReference type="GO" id="GO:0016787">
    <property type="term" value="F:hydrolase activity"/>
    <property type="evidence" value="ECO:0007669"/>
    <property type="project" value="UniProtKB-KW"/>
</dbReference>
<evidence type="ECO:0000313" key="5">
    <source>
        <dbReference type="Proteomes" id="UP000199062"/>
    </source>
</evidence>
<proteinExistence type="predicted"/>
<dbReference type="PROSITE" id="PS00893">
    <property type="entry name" value="NUDIX_BOX"/>
    <property type="match status" value="1"/>
</dbReference>
<evidence type="ECO:0000313" key="4">
    <source>
        <dbReference type="EMBL" id="SFS07359.1"/>
    </source>
</evidence>
<dbReference type="InterPro" id="IPR020476">
    <property type="entry name" value="Nudix_hydrolase"/>
</dbReference>